<gene>
    <name evidence="2" type="ORF">Q3O59_13590</name>
</gene>
<organism evidence="2 3">
    <name type="scientific">Alkalimonas delamerensis</name>
    <dbReference type="NCBI Taxonomy" id="265981"/>
    <lineage>
        <taxon>Bacteria</taxon>
        <taxon>Pseudomonadati</taxon>
        <taxon>Pseudomonadota</taxon>
        <taxon>Gammaproteobacteria</taxon>
        <taxon>Alkalimonas</taxon>
    </lineage>
</organism>
<name>A0ABT9GSW3_9GAMM</name>
<evidence type="ECO:0000313" key="2">
    <source>
        <dbReference type="EMBL" id="MDP4530057.1"/>
    </source>
</evidence>
<comment type="caution">
    <text evidence="2">The sequence shown here is derived from an EMBL/GenBank/DDBJ whole genome shotgun (WGS) entry which is preliminary data.</text>
</comment>
<reference evidence="2 3" key="1">
    <citation type="submission" date="2023-08" db="EMBL/GenBank/DDBJ databases">
        <authorList>
            <person name="Joshi A."/>
            <person name="Thite S."/>
        </authorList>
    </citation>
    <scope>NUCLEOTIDE SEQUENCE [LARGE SCALE GENOMIC DNA]</scope>
    <source>
        <strain evidence="2 3">1E1</strain>
    </source>
</reference>
<evidence type="ECO:0000259" key="1">
    <source>
        <dbReference type="Pfam" id="PF07589"/>
    </source>
</evidence>
<dbReference type="NCBIfam" id="TIGR03382">
    <property type="entry name" value="GC_trans_RRR"/>
    <property type="match status" value="1"/>
</dbReference>
<dbReference type="InterPro" id="IPR013424">
    <property type="entry name" value="Ice-binding_C"/>
</dbReference>
<sequence>MITQLQKTDPLFGLLDALGMKFMKTSLFAGAVAMMAGLAFSAQAALIGTITHDYGQSYAAPSLGSGTCDALNLNSITVTNGEGCQRFYDIFDFSHLNFASIDKFELTLSYDLAADIVCLVRFCLDRNNWNARPAFDAIEGSGSRNFGVINPRLRSGEQTVTIMFDSSLDVFTQIVDSESFYLWFSRSTGRTSFDLYSASLSVFGTPASDTTPVPAPATLALLGLGLLGLRLRRR</sequence>
<evidence type="ECO:0000313" key="3">
    <source>
        <dbReference type="Proteomes" id="UP001236258"/>
    </source>
</evidence>
<keyword evidence="3" id="KW-1185">Reference proteome</keyword>
<dbReference type="NCBIfam" id="TIGR02595">
    <property type="entry name" value="PEP_CTERM"/>
    <property type="match status" value="1"/>
</dbReference>
<protein>
    <submittedName>
        <fullName evidence="2">PEP-CTERM sorting domain-containing protein</fullName>
    </submittedName>
</protein>
<dbReference type="EMBL" id="JAUZVY010000006">
    <property type="protein sequence ID" value="MDP4530057.1"/>
    <property type="molecule type" value="Genomic_DNA"/>
</dbReference>
<dbReference type="RefSeq" id="WP_305946102.1">
    <property type="nucleotide sequence ID" value="NZ_JAUZVY010000006.1"/>
</dbReference>
<accession>A0ABT9GSW3</accession>
<dbReference type="InterPro" id="IPR017756">
    <property type="entry name" value="TM_Gly-Cys-Arg_CS"/>
</dbReference>
<feature type="domain" description="Ice-binding protein C-terminal" evidence="1">
    <location>
        <begin position="212"/>
        <end position="234"/>
    </location>
</feature>
<dbReference type="Proteomes" id="UP001236258">
    <property type="component" value="Unassembled WGS sequence"/>
</dbReference>
<dbReference type="Pfam" id="PF07589">
    <property type="entry name" value="PEP-CTERM"/>
    <property type="match status" value="1"/>
</dbReference>
<proteinExistence type="predicted"/>